<keyword evidence="1" id="KW-0732">Signal</keyword>
<proteinExistence type="predicted"/>
<gene>
    <name evidence="2" type="ORF">GCM10025778_24240</name>
</gene>
<organism evidence="2 3">
    <name type="scientific">Paeniglutamicibacter antarcticus</name>
    <dbReference type="NCBI Taxonomy" id="494023"/>
    <lineage>
        <taxon>Bacteria</taxon>
        <taxon>Bacillati</taxon>
        <taxon>Actinomycetota</taxon>
        <taxon>Actinomycetes</taxon>
        <taxon>Micrococcales</taxon>
        <taxon>Micrococcaceae</taxon>
        <taxon>Paeniglutamicibacter</taxon>
    </lineage>
</organism>
<comment type="caution">
    <text evidence="2">The sequence shown here is derived from an EMBL/GenBank/DDBJ whole genome shotgun (WGS) entry which is preliminary data.</text>
</comment>
<dbReference type="Proteomes" id="UP001501257">
    <property type="component" value="Unassembled WGS sequence"/>
</dbReference>
<sequence>MAAGCILTLGCGLMSTPAIAYFASGGSGADIAATGTLKPMEILPATTGTSTARLYPGKTGDLIVKVKNPNAIPVTLLRASQGGGVSVTGAAGCTNDSGWPTTVGTSGVSMPEAVALDIELAGGSTKVLHLPGAASMSLTSAAGCQGATFDIPITVEVKQ</sequence>
<keyword evidence="3" id="KW-1185">Reference proteome</keyword>
<evidence type="ECO:0000313" key="3">
    <source>
        <dbReference type="Proteomes" id="UP001501257"/>
    </source>
</evidence>
<feature type="chain" id="PRO_5045203806" evidence="1">
    <location>
        <begin position="21"/>
        <end position="159"/>
    </location>
</feature>
<name>A0ABP9TND6_9MICC</name>
<feature type="signal peptide" evidence="1">
    <location>
        <begin position="1"/>
        <end position="20"/>
    </location>
</feature>
<dbReference type="EMBL" id="BAABLK010000034">
    <property type="protein sequence ID" value="GAA5227891.1"/>
    <property type="molecule type" value="Genomic_DNA"/>
</dbReference>
<protein>
    <submittedName>
        <fullName evidence="2">Uncharacterized protein</fullName>
    </submittedName>
</protein>
<evidence type="ECO:0000313" key="2">
    <source>
        <dbReference type="EMBL" id="GAA5227891.1"/>
    </source>
</evidence>
<reference evidence="3" key="1">
    <citation type="journal article" date="2019" name="Int. J. Syst. Evol. Microbiol.">
        <title>The Global Catalogue of Microorganisms (GCM) 10K type strain sequencing project: providing services to taxonomists for standard genome sequencing and annotation.</title>
        <authorList>
            <consortium name="The Broad Institute Genomics Platform"/>
            <consortium name="The Broad Institute Genome Sequencing Center for Infectious Disease"/>
            <person name="Wu L."/>
            <person name="Ma J."/>
        </authorList>
    </citation>
    <scope>NUCLEOTIDE SEQUENCE [LARGE SCALE GENOMIC DNA]</scope>
    <source>
        <strain evidence="3">JCM 18952</strain>
    </source>
</reference>
<evidence type="ECO:0000256" key="1">
    <source>
        <dbReference type="SAM" id="SignalP"/>
    </source>
</evidence>
<accession>A0ABP9TND6</accession>